<dbReference type="PANTHER" id="PTHR46401">
    <property type="entry name" value="GLYCOSYLTRANSFERASE WBBK-RELATED"/>
    <property type="match status" value="1"/>
</dbReference>
<dbReference type="InterPro" id="IPR028098">
    <property type="entry name" value="Glyco_trans_4-like_N"/>
</dbReference>
<dbReference type="EMBL" id="JAJEQM010000003">
    <property type="protein sequence ID" value="MCC2209836.1"/>
    <property type="molecule type" value="Genomic_DNA"/>
</dbReference>
<dbReference type="PANTHER" id="PTHR46401:SF2">
    <property type="entry name" value="GLYCOSYLTRANSFERASE WBBK-RELATED"/>
    <property type="match status" value="1"/>
</dbReference>
<dbReference type="Pfam" id="PF13439">
    <property type="entry name" value="Glyco_transf_4"/>
    <property type="match status" value="1"/>
</dbReference>
<sequence length="365" mass="41284">MKIAMIGHKRIPSREGGVEIVVEELATRMVEKGHSVTVYNRKGKHVSGGKTVNLKEYKGVKIKSVPTFENGKLNAIVYSVIATFLALFGRYDVIHFHAEGPCSMIWLPHLFGIHTVATIHGLDWQRAKWGGFATKFLKFGEKTAAKYADELIVLSEGTRDYFKKTYGRETVFIPNGIDVQNEKKADIITKKYGLEKDGYILFLARIVPEKGLHYLIDAFMQTDTDKKLVIAGGVSHSGEYAKQIHDMAKDDRIIFTGFVEGDELWELYYNCRMYVLPSDVEGMPISLLEAMACGCECLVSDIDTAKNVVGEYGYTFKKSDVNDLKNKLCEILGKPKADKAEQIEYVKNNYSWDEITDRTLELYKK</sequence>
<protein>
    <submittedName>
        <fullName evidence="4">Glycosyltransferase family 4 protein</fullName>
    </submittedName>
</protein>
<dbReference type="RefSeq" id="WP_308455931.1">
    <property type="nucleotide sequence ID" value="NZ_JAJEQM010000003.1"/>
</dbReference>
<name>A0AAE3DWV7_9FIRM</name>
<dbReference type="GO" id="GO:0016757">
    <property type="term" value="F:glycosyltransferase activity"/>
    <property type="evidence" value="ECO:0007669"/>
    <property type="project" value="InterPro"/>
</dbReference>
<proteinExistence type="predicted"/>
<comment type="caution">
    <text evidence="4">The sequence shown here is derived from an EMBL/GenBank/DDBJ whole genome shotgun (WGS) entry which is preliminary data.</text>
</comment>
<feature type="domain" description="Glycosyl transferase family 1" evidence="2">
    <location>
        <begin position="188"/>
        <end position="339"/>
    </location>
</feature>
<evidence type="ECO:0000259" key="2">
    <source>
        <dbReference type="Pfam" id="PF00534"/>
    </source>
</evidence>
<dbReference type="GO" id="GO:0009103">
    <property type="term" value="P:lipopolysaccharide biosynthetic process"/>
    <property type="evidence" value="ECO:0007669"/>
    <property type="project" value="TreeGrafter"/>
</dbReference>
<dbReference type="AlphaFoldDB" id="A0AAE3DWV7"/>
<dbReference type="SUPFAM" id="SSF53756">
    <property type="entry name" value="UDP-Glycosyltransferase/glycogen phosphorylase"/>
    <property type="match status" value="1"/>
</dbReference>
<evidence type="ECO:0000313" key="4">
    <source>
        <dbReference type="EMBL" id="MCC2209836.1"/>
    </source>
</evidence>
<evidence type="ECO:0000313" key="5">
    <source>
        <dbReference type="Proteomes" id="UP001198242"/>
    </source>
</evidence>
<reference evidence="4 5" key="1">
    <citation type="submission" date="2021-10" db="EMBL/GenBank/DDBJ databases">
        <title>Anaerobic single-cell dispensing facilitates the cultivation of human gut bacteria.</title>
        <authorList>
            <person name="Afrizal A."/>
        </authorList>
    </citation>
    <scope>NUCLEOTIDE SEQUENCE [LARGE SCALE GENOMIC DNA]</scope>
    <source>
        <strain evidence="4 5">CLA-AA-H232</strain>
    </source>
</reference>
<dbReference type="CDD" id="cd03801">
    <property type="entry name" value="GT4_PimA-like"/>
    <property type="match status" value="1"/>
</dbReference>
<dbReference type="InterPro" id="IPR001296">
    <property type="entry name" value="Glyco_trans_1"/>
</dbReference>
<evidence type="ECO:0000256" key="1">
    <source>
        <dbReference type="ARBA" id="ARBA00022679"/>
    </source>
</evidence>
<evidence type="ECO:0000259" key="3">
    <source>
        <dbReference type="Pfam" id="PF13439"/>
    </source>
</evidence>
<dbReference type="Pfam" id="PF00534">
    <property type="entry name" value="Glycos_transf_1"/>
    <property type="match status" value="1"/>
</dbReference>
<organism evidence="4 5">
    <name type="scientific">Hominilimicola fabiformis</name>
    <dbReference type="NCBI Taxonomy" id="2885356"/>
    <lineage>
        <taxon>Bacteria</taxon>
        <taxon>Bacillati</taxon>
        <taxon>Bacillota</taxon>
        <taxon>Clostridia</taxon>
        <taxon>Eubacteriales</taxon>
        <taxon>Oscillospiraceae</taxon>
        <taxon>Hominilimicola</taxon>
    </lineage>
</organism>
<dbReference type="Gene3D" id="3.40.50.2000">
    <property type="entry name" value="Glycogen Phosphorylase B"/>
    <property type="match status" value="2"/>
</dbReference>
<dbReference type="Proteomes" id="UP001198242">
    <property type="component" value="Unassembled WGS sequence"/>
</dbReference>
<feature type="domain" description="Glycosyltransferase subfamily 4-like N-terminal" evidence="3">
    <location>
        <begin position="16"/>
        <end position="180"/>
    </location>
</feature>
<accession>A0AAE3DWV7</accession>
<keyword evidence="5" id="KW-1185">Reference proteome</keyword>
<gene>
    <name evidence="4" type="ORF">LKE05_03365</name>
</gene>
<keyword evidence="1" id="KW-0808">Transferase</keyword>